<accession>A0ABS6U5I2</accession>
<feature type="transmembrane region" description="Helical" evidence="8">
    <location>
        <begin position="389"/>
        <end position="408"/>
    </location>
</feature>
<feature type="transmembrane region" description="Helical" evidence="8">
    <location>
        <begin position="451"/>
        <end position="472"/>
    </location>
</feature>
<feature type="transmembrane region" description="Helical" evidence="8">
    <location>
        <begin position="143"/>
        <end position="165"/>
    </location>
</feature>
<comment type="caution">
    <text evidence="9">The sequence shown here is derived from an EMBL/GenBank/DDBJ whole genome shotgun (WGS) entry which is preliminary data.</text>
</comment>
<feature type="transmembrane region" description="Helical" evidence="8">
    <location>
        <begin position="113"/>
        <end position="131"/>
    </location>
</feature>
<evidence type="ECO:0000256" key="7">
    <source>
        <dbReference type="ARBA" id="ARBA00023136"/>
    </source>
</evidence>
<feature type="transmembrane region" description="Helical" evidence="8">
    <location>
        <begin position="294"/>
        <end position="317"/>
    </location>
</feature>
<evidence type="ECO:0000313" key="10">
    <source>
        <dbReference type="Proteomes" id="UP000694300"/>
    </source>
</evidence>
<dbReference type="PANTHER" id="PTHR47019:SF1">
    <property type="entry name" value="LIPID II FLIPPASE MURJ"/>
    <property type="match status" value="1"/>
</dbReference>
<evidence type="ECO:0000256" key="5">
    <source>
        <dbReference type="ARBA" id="ARBA00022984"/>
    </source>
</evidence>
<dbReference type="PANTHER" id="PTHR47019">
    <property type="entry name" value="LIPID II FLIPPASE MURJ"/>
    <property type="match status" value="1"/>
</dbReference>
<dbReference type="Pfam" id="PF03023">
    <property type="entry name" value="MurJ"/>
    <property type="match status" value="1"/>
</dbReference>
<reference evidence="9 10" key="1">
    <citation type="submission" date="2020-11" db="EMBL/GenBank/DDBJ databases">
        <title>Pseudonocardia abyssalis sp. nov. and Pseudonocardia oceani sp. nov., description and phylogenomic analysis of two novel actinomycetes isolated from the deep Southern Ocean.</title>
        <authorList>
            <person name="Parra J."/>
        </authorList>
    </citation>
    <scope>NUCLEOTIDE SEQUENCE [LARGE SCALE GENOMIC DNA]</scope>
    <source>
        <strain evidence="10">KRD185</strain>
    </source>
</reference>
<evidence type="ECO:0000256" key="1">
    <source>
        <dbReference type="ARBA" id="ARBA00004651"/>
    </source>
</evidence>
<feature type="transmembrane region" description="Helical" evidence="8">
    <location>
        <begin position="363"/>
        <end position="383"/>
    </location>
</feature>
<keyword evidence="5" id="KW-0573">Peptidoglycan synthesis</keyword>
<evidence type="ECO:0000256" key="3">
    <source>
        <dbReference type="ARBA" id="ARBA00022692"/>
    </source>
</evidence>
<comment type="subcellular location">
    <subcellularLocation>
        <location evidence="1">Cell membrane</location>
        <topology evidence="1">Multi-pass membrane protein</topology>
    </subcellularLocation>
</comment>
<keyword evidence="6 8" id="KW-1133">Transmembrane helix</keyword>
<evidence type="ECO:0000256" key="6">
    <source>
        <dbReference type="ARBA" id="ARBA00022989"/>
    </source>
</evidence>
<dbReference type="InterPro" id="IPR004268">
    <property type="entry name" value="MurJ"/>
</dbReference>
<evidence type="ECO:0000256" key="4">
    <source>
        <dbReference type="ARBA" id="ARBA00022960"/>
    </source>
</evidence>
<evidence type="ECO:0000256" key="2">
    <source>
        <dbReference type="ARBA" id="ARBA00022475"/>
    </source>
</evidence>
<dbReference type="InterPro" id="IPR051050">
    <property type="entry name" value="Lipid_II_flippase_MurJ/MviN"/>
</dbReference>
<protein>
    <submittedName>
        <fullName evidence="9">Virulence factor MviN</fullName>
    </submittedName>
</protein>
<name>A0ABS6U5I2_9PSEU</name>
<proteinExistence type="predicted"/>
<evidence type="ECO:0000256" key="8">
    <source>
        <dbReference type="SAM" id="Phobius"/>
    </source>
</evidence>
<evidence type="ECO:0000313" key="9">
    <source>
        <dbReference type="EMBL" id="MBW0127478.1"/>
    </source>
</evidence>
<dbReference type="RefSeq" id="WP_218595546.1">
    <property type="nucleotide sequence ID" value="NZ_JADQDE010000056.1"/>
</dbReference>
<keyword evidence="7 8" id="KW-0472">Membrane</keyword>
<feature type="transmembrane region" description="Helical" evidence="8">
    <location>
        <begin position="82"/>
        <end position="101"/>
    </location>
</feature>
<dbReference type="EMBL" id="JADQDF010000001">
    <property type="protein sequence ID" value="MBW0127478.1"/>
    <property type="molecule type" value="Genomic_DNA"/>
</dbReference>
<feature type="transmembrane region" description="Helical" evidence="8">
    <location>
        <begin position="171"/>
        <end position="191"/>
    </location>
</feature>
<organism evidence="9 10">
    <name type="scientific">Pseudonocardia oceani</name>
    <dbReference type="NCBI Taxonomy" id="2792013"/>
    <lineage>
        <taxon>Bacteria</taxon>
        <taxon>Bacillati</taxon>
        <taxon>Actinomycetota</taxon>
        <taxon>Actinomycetes</taxon>
        <taxon>Pseudonocardiales</taxon>
        <taxon>Pseudonocardiaceae</taxon>
        <taxon>Pseudonocardia</taxon>
    </lineage>
</organism>
<keyword evidence="2" id="KW-1003">Cell membrane</keyword>
<sequence>MIRDLLIASYFGADGSTDAFLVAWTIPETAVPLLIDGAMALLLIPTFTRALSIGSDSPACDEAFTDPRVAVQSVVGAILPRLIVVLVVLSALAGCTAPWLVPLLAPGLANPELGVQAMQIVAGSVVLLGVAGFMSGALRAHMIFGPPAAVSLAFNVGIIGGILVLHRPLGVLAAAVGVTIGAALMVVVQAPSYLRTVPLPRQIVLRTVMVEFAAFLPIAFYTITRQSQVFIERFVGSSLPPGTISHLNYAQKIGQLPSTLAQILAVVTFPILARSLASGQTDAARTRMETDIRVIGAVVVLATAFLHLHAPEVVGALFQRGQFTATDTAATADILRIYVLGLLSQALVAIVVRTLFGARPTFLPAVAMGATLVVTAVVAGVAAPVFGGAGIAAGNAIGITVGAVLLFHRRGRSSAISPKAIALILLRLLPPVPLAYGAGLVLSGFTAGLPWVVSLPAGALLMAVVFGAGAVLSKALPMPGKRPK</sequence>
<feature type="transmembrane region" description="Helical" evidence="8">
    <location>
        <begin position="420"/>
        <end position="445"/>
    </location>
</feature>
<feature type="transmembrane region" description="Helical" evidence="8">
    <location>
        <begin position="337"/>
        <end position="356"/>
    </location>
</feature>
<gene>
    <name evidence="9" type="ORF">I4I82_07250</name>
</gene>
<keyword evidence="3 8" id="KW-0812">Transmembrane</keyword>
<keyword evidence="10" id="KW-1185">Reference proteome</keyword>
<feature type="transmembrane region" description="Helical" evidence="8">
    <location>
        <begin position="203"/>
        <end position="223"/>
    </location>
</feature>
<feature type="transmembrane region" description="Helical" evidence="8">
    <location>
        <begin position="253"/>
        <end position="273"/>
    </location>
</feature>
<dbReference type="Proteomes" id="UP000694300">
    <property type="component" value="Unassembled WGS sequence"/>
</dbReference>
<keyword evidence="4" id="KW-0133">Cell shape</keyword>